<accession>A0ABM9K070</accession>
<comment type="caution">
    <text evidence="1">The sequence shown here is derived from an EMBL/GenBank/DDBJ whole genome shotgun (WGS) entry which is preliminary data.</text>
</comment>
<evidence type="ECO:0000313" key="2">
    <source>
        <dbReference type="Proteomes" id="UP001189757"/>
    </source>
</evidence>
<evidence type="ECO:0000313" key="1">
    <source>
        <dbReference type="EMBL" id="CAJ0809025.1"/>
    </source>
</evidence>
<dbReference type="Proteomes" id="UP001189757">
    <property type="component" value="Unassembled WGS sequence"/>
</dbReference>
<keyword evidence="2" id="KW-1185">Reference proteome</keyword>
<dbReference type="EMBL" id="CATZLL010000001">
    <property type="protein sequence ID" value="CAJ0809025.1"/>
    <property type="molecule type" value="Genomic_DNA"/>
</dbReference>
<protein>
    <submittedName>
        <fullName evidence="1">Uncharacterized protein</fullName>
    </submittedName>
</protein>
<proteinExistence type="predicted"/>
<organism evidence="1 2">
    <name type="scientific">Ralstonia flaminis</name>
    <dbReference type="NCBI Taxonomy" id="3058597"/>
    <lineage>
        <taxon>Bacteria</taxon>
        <taxon>Pseudomonadati</taxon>
        <taxon>Pseudomonadota</taxon>
        <taxon>Betaproteobacteria</taxon>
        <taxon>Burkholderiales</taxon>
        <taxon>Burkholderiaceae</taxon>
        <taxon>Ralstonia</taxon>
    </lineage>
</organism>
<sequence length="72" mass="8505">MKYWRRLSTILHVQSNECLIVDGGRSIDQHALLNQSCRVPGQVFKGSYSWNSFPRLRIWGEWFVVCSLELEY</sequence>
<gene>
    <name evidence="1" type="ORF">LMG18101_00492</name>
</gene>
<reference evidence="1 2" key="1">
    <citation type="submission" date="2023-07" db="EMBL/GenBank/DDBJ databases">
        <authorList>
            <person name="Peeters C."/>
        </authorList>
    </citation>
    <scope>NUCLEOTIDE SEQUENCE [LARGE SCALE GENOMIC DNA]</scope>
    <source>
        <strain evidence="1 2">LMG 18101</strain>
    </source>
</reference>
<name>A0ABM9K070_9RALS</name>